<dbReference type="PANTHER" id="PTHR43752:SF2">
    <property type="entry name" value="BNR_ASP-BOX REPEAT FAMILY PROTEIN"/>
    <property type="match status" value="1"/>
</dbReference>
<dbReference type="AlphaFoldDB" id="A0A1G9M0B8"/>
<accession>A0A1G9M0B8</accession>
<feature type="domain" description="Sialidase" evidence="1">
    <location>
        <begin position="93"/>
        <end position="346"/>
    </location>
</feature>
<proteinExistence type="predicted"/>
<dbReference type="PANTHER" id="PTHR43752">
    <property type="entry name" value="BNR/ASP-BOX REPEAT FAMILY PROTEIN"/>
    <property type="match status" value="1"/>
</dbReference>
<dbReference type="STRING" id="990371.SAMN05421813_101176"/>
<dbReference type="InterPro" id="IPR011040">
    <property type="entry name" value="Sialidase"/>
</dbReference>
<gene>
    <name evidence="2" type="ORF">SAMN05421813_101176</name>
</gene>
<evidence type="ECO:0000259" key="1">
    <source>
        <dbReference type="Pfam" id="PF13088"/>
    </source>
</evidence>
<dbReference type="SUPFAM" id="SSF50939">
    <property type="entry name" value="Sialidases"/>
    <property type="match status" value="1"/>
</dbReference>
<dbReference type="Proteomes" id="UP000199226">
    <property type="component" value="Unassembled WGS sequence"/>
</dbReference>
<dbReference type="RefSeq" id="WP_176767569.1">
    <property type="nucleotide sequence ID" value="NZ_FNHH01000001.1"/>
</dbReference>
<keyword evidence="3" id="KW-1185">Reference proteome</keyword>
<organism evidence="2 3">
    <name type="scientific">Daejeonella rubra</name>
    <dbReference type="NCBI Taxonomy" id="990371"/>
    <lineage>
        <taxon>Bacteria</taxon>
        <taxon>Pseudomonadati</taxon>
        <taxon>Bacteroidota</taxon>
        <taxon>Sphingobacteriia</taxon>
        <taxon>Sphingobacteriales</taxon>
        <taxon>Sphingobacteriaceae</taxon>
        <taxon>Daejeonella</taxon>
    </lineage>
</organism>
<dbReference type="CDD" id="cd15482">
    <property type="entry name" value="Sialidase_non-viral"/>
    <property type="match status" value="1"/>
</dbReference>
<protein>
    <submittedName>
        <fullName evidence="2">BNR repeat-like domain-containing protein</fullName>
    </submittedName>
</protein>
<dbReference type="Gene3D" id="2.120.10.10">
    <property type="match status" value="1"/>
</dbReference>
<evidence type="ECO:0000313" key="2">
    <source>
        <dbReference type="EMBL" id="SDL67722.1"/>
    </source>
</evidence>
<evidence type="ECO:0000313" key="3">
    <source>
        <dbReference type="Proteomes" id="UP000199226"/>
    </source>
</evidence>
<reference evidence="3" key="1">
    <citation type="submission" date="2016-10" db="EMBL/GenBank/DDBJ databases">
        <authorList>
            <person name="Varghese N."/>
            <person name="Submissions S."/>
        </authorList>
    </citation>
    <scope>NUCLEOTIDE SEQUENCE [LARGE SCALE GENOMIC DNA]</scope>
    <source>
        <strain evidence="3">DSM 24536</strain>
    </source>
</reference>
<name>A0A1G9M0B8_9SPHI</name>
<dbReference type="Pfam" id="PF13088">
    <property type="entry name" value="BNR_2"/>
    <property type="match status" value="1"/>
</dbReference>
<sequence length="379" mass="41968">MNRFLNQVSIVHKLAFLLVLVLTSITSEIRAQSETPGNELVHVIDPGPDNPRNSEGAFIELRGGRILYVYSRFSGAKGSDHAPAQLVGRYSVDGGLTWTKDDQVIVEKEGEMNVMSVSLLRLQNNTIALFYARKNSLDDCMPQMRISKDEGRSWSEPSGVIPESKKGYFVVNNDRVIQLKSGRILIPVSLHKTSATAWSNKGNLQCYFSDDQGFTWKAGNIVPGPDSIITQEPGLVELKKGKVMMFIRASGGEQYKSYSTDNGLTWSFAVPSGISSPISPASIKKIPKTRDLLMVWNNNGATGPGYFKSQRSPLTIAVSHNYGKTWKSVKNIEDDPNGMFCYTAIHFIGDQVLLGYGVGQGLSSSYIRRLSLDWIYQKQ</sequence>
<dbReference type="InterPro" id="IPR036278">
    <property type="entry name" value="Sialidase_sf"/>
</dbReference>
<dbReference type="EMBL" id="FNHH01000001">
    <property type="protein sequence ID" value="SDL67722.1"/>
    <property type="molecule type" value="Genomic_DNA"/>
</dbReference>